<feature type="domain" description="Major facilitator superfamily (MFS) profile" evidence="7">
    <location>
        <begin position="27"/>
        <end position="429"/>
    </location>
</feature>
<feature type="transmembrane region" description="Helical" evidence="6">
    <location>
        <begin position="332"/>
        <end position="353"/>
    </location>
</feature>
<evidence type="ECO:0000256" key="5">
    <source>
        <dbReference type="ARBA" id="ARBA00023136"/>
    </source>
</evidence>
<dbReference type="InterPro" id="IPR036259">
    <property type="entry name" value="MFS_trans_sf"/>
</dbReference>
<accession>A0ABW1KSW0</accession>
<keyword evidence="3 6" id="KW-0812">Transmembrane</keyword>
<keyword evidence="4 6" id="KW-1133">Transmembrane helix</keyword>
<keyword evidence="2" id="KW-0813">Transport</keyword>
<keyword evidence="5 6" id="KW-0472">Membrane</keyword>
<dbReference type="Gene3D" id="1.20.1250.20">
    <property type="entry name" value="MFS general substrate transporter like domains"/>
    <property type="match status" value="1"/>
</dbReference>
<feature type="transmembrane region" description="Helical" evidence="6">
    <location>
        <begin position="235"/>
        <end position="256"/>
    </location>
</feature>
<organism evidence="8 9">
    <name type="scientific">Hyphococcus aureus</name>
    <dbReference type="NCBI Taxonomy" id="2666033"/>
    <lineage>
        <taxon>Bacteria</taxon>
        <taxon>Pseudomonadati</taxon>
        <taxon>Pseudomonadota</taxon>
        <taxon>Alphaproteobacteria</taxon>
        <taxon>Parvularculales</taxon>
        <taxon>Parvularculaceae</taxon>
        <taxon>Hyphococcus</taxon>
    </lineage>
</organism>
<dbReference type="EMBL" id="JBHPON010000001">
    <property type="protein sequence ID" value="MFC6034320.1"/>
    <property type="molecule type" value="Genomic_DNA"/>
</dbReference>
<dbReference type="PROSITE" id="PS50850">
    <property type="entry name" value="MFS"/>
    <property type="match status" value="1"/>
</dbReference>
<keyword evidence="9" id="KW-1185">Reference proteome</keyword>
<name>A0ABW1KSW0_9PROT</name>
<evidence type="ECO:0000313" key="9">
    <source>
        <dbReference type="Proteomes" id="UP001596116"/>
    </source>
</evidence>
<evidence type="ECO:0000256" key="3">
    <source>
        <dbReference type="ARBA" id="ARBA00022692"/>
    </source>
</evidence>
<feature type="transmembrane region" description="Helical" evidence="6">
    <location>
        <begin position="365"/>
        <end position="385"/>
    </location>
</feature>
<dbReference type="PANTHER" id="PTHR23505:SF79">
    <property type="entry name" value="PROTEIN SPINSTER"/>
    <property type="match status" value="1"/>
</dbReference>
<feature type="transmembrane region" description="Helical" evidence="6">
    <location>
        <begin position="61"/>
        <end position="86"/>
    </location>
</feature>
<feature type="transmembrane region" description="Helical" evidence="6">
    <location>
        <begin position="305"/>
        <end position="326"/>
    </location>
</feature>
<feature type="transmembrane region" description="Helical" evidence="6">
    <location>
        <begin position="276"/>
        <end position="293"/>
    </location>
</feature>
<dbReference type="InterPro" id="IPR020846">
    <property type="entry name" value="MFS_dom"/>
</dbReference>
<evidence type="ECO:0000256" key="1">
    <source>
        <dbReference type="ARBA" id="ARBA00004141"/>
    </source>
</evidence>
<evidence type="ECO:0000313" key="8">
    <source>
        <dbReference type="EMBL" id="MFC6034320.1"/>
    </source>
</evidence>
<dbReference type="CDD" id="cd17328">
    <property type="entry name" value="MFS_spinster_like"/>
    <property type="match status" value="1"/>
</dbReference>
<dbReference type="PANTHER" id="PTHR23505">
    <property type="entry name" value="SPINSTER"/>
    <property type="match status" value="1"/>
</dbReference>
<proteinExistence type="predicted"/>
<feature type="transmembrane region" description="Helical" evidence="6">
    <location>
        <begin position="23"/>
        <end position="40"/>
    </location>
</feature>
<feature type="transmembrane region" description="Helical" evidence="6">
    <location>
        <begin position="182"/>
        <end position="202"/>
    </location>
</feature>
<protein>
    <submittedName>
        <fullName evidence="8">Spinster family MFS transporter</fullName>
    </submittedName>
</protein>
<reference evidence="8 9" key="1">
    <citation type="submission" date="2024-09" db="EMBL/GenBank/DDBJ databases">
        <authorList>
            <person name="Zhang Z.-H."/>
        </authorList>
    </citation>
    <scope>NUCLEOTIDE SEQUENCE [LARGE SCALE GENOMIC DNA]</scope>
    <source>
        <strain evidence="8 9">HHTR114</strain>
    </source>
</reference>
<dbReference type="RefSeq" id="WP_379880362.1">
    <property type="nucleotide sequence ID" value="NZ_JBHPON010000001.1"/>
</dbReference>
<dbReference type="SUPFAM" id="SSF103473">
    <property type="entry name" value="MFS general substrate transporter"/>
    <property type="match status" value="1"/>
</dbReference>
<evidence type="ECO:0000256" key="2">
    <source>
        <dbReference type="ARBA" id="ARBA00022448"/>
    </source>
</evidence>
<feature type="transmembrane region" description="Helical" evidence="6">
    <location>
        <begin position="405"/>
        <end position="424"/>
    </location>
</feature>
<dbReference type="InterPro" id="IPR044770">
    <property type="entry name" value="MFS_spinster-like"/>
</dbReference>
<feature type="transmembrane region" description="Helical" evidence="6">
    <location>
        <begin position="92"/>
        <end position="112"/>
    </location>
</feature>
<comment type="subcellular location">
    <subcellularLocation>
        <location evidence="1">Membrane</location>
        <topology evidence="1">Multi-pass membrane protein</topology>
    </subcellularLocation>
</comment>
<comment type="caution">
    <text evidence="8">The sequence shown here is derived from an EMBL/GenBank/DDBJ whole genome shotgun (WGS) entry which is preliminary data.</text>
</comment>
<evidence type="ECO:0000259" key="7">
    <source>
        <dbReference type="PROSITE" id="PS50850"/>
    </source>
</evidence>
<feature type="transmembrane region" description="Helical" evidence="6">
    <location>
        <begin position="153"/>
        <end position="176"/>
    </location>
</feature>
<dbReference type="Pfam" id="PF07690">
    <property type="entry name" value="MFS_1"/>
    <property type="match status" value="1"/>
</dbReference>
<dbReference type="InterPro" id="IPR011701">
    <property type="entry name" value="MFS"/>
</dbReference>
<dbReference type="Proteomes" id="UP001596116">
    <property type="component" value="Unassembled WGS sequence"/>
</dbReference>
<evidence type="ECO:0000256" key="6">
    <source>
        <dbReference type="SAM" id="Phobius"/>
    </source>
</evidence>
<gene>
    <name evidence="8" type="ORF">ACFMB1_02125</name>
</gene>
<evidence type="ECO:0000256" key="4">
    <source>
        <dbReference type="ARBA" id="ARBA00022989"/>
    </source>
</evidence>
<sequence>MTDISNAAAPSTEQSSQPASSRYSYFVLGVLTLVYTFNFIDRQIIAILSPAIKEDLGLSDSMLGLLKGLAFAVLYTTLGIPIAWLADRWNRVNIIAISLALWSGFTALSGITTTATQLALARIGVGIGEAGCSPPAHSLISDYFPKEKRASALAIYSLGIPFGQMFAFLAGGWVLQELGWRNAFFVVGIPGVLLAIIMKLAIREPIRGAQDVQATTVQPVKFSQGLKQLMTIPTYWGVIAGVTFASFTGYGTGLWIVDFYRRTYELSYVEITVPLALLNGVAYGIGTYLGGYLTDRLGKKGKGAYGWVPALGMLLTIPCGWLSLWSPNALGAFLWSAPFLIGLGMYLGPGFSLVQTLAPIKLRAFATAFFFLILNLIALGFGPLWVGALSDIFAADYGEVTGLRIAMTTLAAFSLLSAGAFYWTSLKLPADWAKATGER</sequence>